<evidence type="ECO:0000313" key="2">
    <source>
        <dbReference type="Proteomes" id="UP000326912"/>
    </source>
</evidence>
<reference evidence="1 2" key="1">
    <citation type="submission" date="2019-10" db="EMBL/GenBank/DDBJ databases">
        <title>Dictyobacter vulcani sp. nov., within the class Ktedonobacteria, isolated from soil of volcanic Mt. Zao.</title>
        <authorList>
            <person name="Zheng Y."/>
            <person name="Wang C.M."/>
            <person name="Sakai Y."/>
            <person name="Abe K."/>
            <person name="Yokota A."/>
            <person name="Yabe S."/>
        </authorList>
    </citation>
    <scope>NUCLEOTIDE SEQUENCE [LARGE SCALE GENOMIC DNA]</scope>
    <source>
        <strain evidence="1 2">W12</strain>
    </source>
</reference>
<comment type="caution">
    <text evidence="1">The sequence shown here is derived from an EMBL/GenBank/DDBJ whole genome shotgun (WGS) entry which is preliminary data.</text>
</comment>
<name>A0A5J4KWR2_9CHLR</name>
<evidence type="ECO:0000313" key="1">
    <source>
        <dbReference type="EMBL" id="GER89646.1"/>
    </source>
</evidence>
<sequence length="68" mass="7588">MTDIFWCIEAQGCQLLFLPSYVPIIALSEKSGLYVQDNVVLAVGFEPVVVFHHDVLRIFPPSSVVPIE</sequence>
<protein>
    <submittedName>
        <fullName evidence="1">Uncharacterized protein</fullName>
    </submittedName>
</protein>
<organism evidence="1 2">
    <name type="scientific">Dictyobacter vulcani</name>
    <dbReference type="NCBI Taxonomy" id="2607529"/>
    <lineage>
        <taxon>Bacteria</taxon>
        <taxon>Bacillati</taxon>
        <taxon>Chloroflexota</taxon>
        <taxon>Ktedonobacteria</taxon>
        <taxon>Ktedonobacterales</taxon>
        <taxon>Dictyobacteraceae</taxon>
        <taxon>Dictyobacter</taxon>
    </lineage>
</organism>
<gene>
    <name evidence="1" type="ORF">KDW_38080</name>
</gene>
<proteinExistence type="predicted"/>
<keyword evidence="2" id="KW-1185">Reference proteome</keyword>
<accession>A0A5J4KWR2</accession>
<dbReference type="Proteomes" id="UP000326912">
    <property type="component" value="Unassembled WGS sequence"/>
</dbReference>
<dbReference type="AlphaFoldDB" id="A0A5J4KWR2"/>
<dbReference type="EMBL" id="BKZW01000002">
    <property type="protein sequence ID" value="GER89646.1"/>
    <property type="molecule type" value="Genomic_DNA"/>
</dbReference>